<dbReference type="eggNOG" id="ENOG502SBWV">
    <property type="taxonomic scope" value="Eukaryota"/>
</dbReference>
<name>F0ZHA3_DICPU</name>
<evidence type="ECO:0008006" key="3">
    <source>
        <dbReference type="Google" id="ProtNLM"/>
    </source>
</evidence>
<dbReference type="RefSeq" id="XP_003286791.1">
    <property type="nucleotide sequence ID" value="XM_003286743.1"/>
</dbReference>
<reference evidence="2" key="1">
    <citation type="journal article" date="2011" name="Genome Biol.">
        <title>Comparative genomics of the social amoebae Dictyostelium discoideum and Dictyostelium purpureum.</title>
        <authorList>
            <consortium name="US DOE Joint Genome Institute (JGI-PGF)"/>
            <person name="Sucgang R."/>
            <person name="Kuo A."/>
            <person name="Tian X."/>
            <person name="Salerno W."/>
            <person name="Parikh A."/>
            <person name="Feasley C.L."/>
            <person name="Dalin E."/>
            <person name="Tu H."/>
            <person name="Huang E."/>
            <person name="Barry K."/>
            <person name="Lindquist E."/>
            <person name="Shapiro H."/>
            <person name="Bruce D."/>
            <person name="Schmutz J."/>
            <person name="Salamov A."/>
            <person name="Fey P."/>
            <person name="Gaudet P."/>
            <person name="Anjard C."/>
            <person name="Babu M.M."/>
            <person name="Basu S."/>
            <person name="Bushmanova Y."/>
            <person name="van der Wel H."/>
            <person name="Katoh-Kurasawa M."/>
            <person name="Dinh C."/>
            <person name="Coutinho P.M."/>
            <person name="Saito T."/>
            <person name="Elias M."/>
            <person name="Schaap P."/>
            <person name="Kay R.R."/>
            <person name="Henrissat B."/>
            <person name="Eichinger L."/>
            <person name="Rivero F."/>
            <person name="Putnam N.H."/>
            <person name="West C.M."/>
            <person name="Loomis W.F."/>
            <person name="Chisholm R.L."/>
            <person name="Shaulsky G."/>
            <person name="Strassmann J.E."/>
            <person name="Queller D.C."/>
            <person name="Kuspa A."/>
            <person name="Grigoriev I.V."/>
        </authorList>
    </citation>
    <scope>NUCLEOTIDE SEQUENCE [LARGE SCALE GENOMIC DNA]</scope>
    <source>
        <strain evidence="2">QSDP1</strain>
    </source>
</reference>
<dbReference type="Pfam" id="PF01209">
    <property type="entry name" value="Ubie_methyltran"/>
    <property type="match status" value="1"/>
</dbReference>
<gene>
    <name evidence="1" type="ORF">DICPUDRAFT_31473</name>
</gene>
<dbReference type="EMBL" id="GL871019">
    <property type="protein sequence ID" value="EGC36692.1"/>
    <property type="molecule type" value="Genomic_DNA"/>
</dbReference>
<evidence type="ECO:0000313" key="2">
    <source>
        <dbReference type="Proteomes" id="UP000001064"/>
    </source>
</evidence>
<dbReference type="SUPFAM" id="SSF53335">
    <property type="entry name" value="S-adenosyl-L-methionine-dependent methyltransferases"/>
    <property type="match status" value="1"/>
</dbReference>
<proteinExistence type="predicted"/>
<dbReference type="KEGG" id="dpp:DICPUDRAFT_31473"/>
<dbReference type="OMA" id="YSIMAME"/>
<dbReference type="STRING" id="5786.F0ZHA3"/>
<dbReference type="InterPro" id="IPR029063">
    <property type="entry name" value="SAM-dependent_MTases_sf"/>
</dbReference>
<dbReference type="InParanoid" id="F0ZHA3"/>
<sequence>MASTPQALKVLSRFGFTSQFSVEALKLTTGDQPKSDNFKILDVATGTGTLSLFASSIFKNADIIASDFSPNMISILNQIIKEDGITNIKTKVEDGMNMKDYNNDTFDYCYSMFGLIYFPDRVKGLKEMHRVLKPNGKVAIGSWRKDHYFPVILSKTYEKLMGKPLPIEQPIISLGDKDQFKKEMEEAGFKNVQIHLIDKIPKDLKEYKDILSKGNPVIDDVLNIIPDDKKQQFEDLLVQVTEQTYPRKSDGTIELDSPCYIGLGTK</sequence>
<dbReference type="Gene3D" id="3.40.50.150">
    <property type="entry name" value="Vaccinia Virus protein VP39"/>
    <property type="match status" value="1"/>
</dbReference>
<dbReference type="GO" id="GO:0008168">
    <property type="term" value="F:methyltransferase activity"/>
    <property type="evidence" value="ECO:0000318"/>
    <property type="project" value="GO_Central"/>
</dbReference>
<dbReference type="Proteomes" id="UP000001064">
    <property type="component" value="Unassembled WGS sequence"/>
</dbReference>
<dbReference type="PANTHER" id="PTHR43591">
    <property type="entry name" value="METHYLTRANSFERASE"/>
    <property type="match status" value="1"/>
</dbReference>
<dbReference type="AlphaFoldDB" id="F0ZHA3"/>
<keyword evidence="2" id="KW-1185">Reference proteome</keyword>
<dbReference type="OrthoDB" id="18809at2759"/>
<protein>
    <recommendedName>
        <fullName evidence="3">Methyltransferase domain-containing protein</fullName>
    </recommendedName>
</protein>
<evidence type="ECO:0000313" key="1">
    <source>
        <dbReference type="EMBL" id="EGC36692.1"/>
    </source>
</evidence>
<accession>F0ZHA3</accession>
<dbReference type="CDD" id="cd02440">
    <property type="entry name" value="AdoMet_MTases"/>
    <property type="match status" value="1"/>
</dbReference>
<dbReference type="GeneID" id="10504185"/>
<dbReference type="VEuPathDB" id="AmoebaDB:DICPUDRAFT_31473"/>
<dbReference type="PANTHER" id="PTHR43591:SF57">
    <property type="entry name" value="METHYLTRANSFERASE DOMAIN-CONTAINING PROTEIN-RELATED"/>
    <property type="match status" value="1"/>
</dbReference>
<organism evidence="1 2">
    <name type="scientific">Dictyostelium purpureum</name>
    <name type="common">Slime mold</name>
    <dbReference type="NCBI Taxonomy" id="5786"/>
    <lineage>
        <taxon>Eukaryota</taxon>
        <taxon>Amoebozoa</taxon>
        <taxon>Evosea</taxon>
        <taxon>Eumycetozoa</taxon>
        <taxon>Dictyostelia</taxon>
        <taxon>Dictyosteliales</taxon>
        <taxon>Dictyosteliaceae</taxon>
        <taxon>Dictyostelium</taxon>
    </lineage>
</organism>